<proteinExistence type="predicted"/>
<dbReference type="InterPro" id="IPR021858">
    <property type="entry name" value="Fun_TF"/>
</dbReference>
<keyword evidence="8" id="KW-1185">Reference proteome</keyword>
<dbReference type="EMBL" id="KN846960">
    <property type="protein sequence ID" value="KIW64968.1"/>
    <property type="molecule type" value="Genomic_DNA"/>
</dbReference>
<dbReference type="Gene3D" id="4.10.240.10">
    <property type="entry name" value="Zn(2)-C6 fungal-type DNA-binding domain"/>
    <property type="match status" value="1"/>
</dbReference>
<evidence type="ECO:0000256" key="1">
    <source>
        <dbReference type="ARBA" id="ARBA00004123"/>
    </source>
</evidence>
<gene>
    <name evidence="7" type="ORF">PV04_07262</name>
</gene>
<keyword evidence="5" id="KW-0539">Nucleus</keyword>
<dbReference type="PROSITE" id="PS50048">
    <property type="entry name" value="ZN2_CY6_FUNGAL_2"/>
    <property type="match status" value="1"/>
</dbReference>
<dbReference type="PANTHER" id="PTHR37534">
    <property type="entry name" value="TRANSCRIPTIONAL ACTIVATOR PROTEIN UGA3"/>
    <property type="match status" value="1"/>
</dbReference>
<accession>A0A0D2FAE4</accession>
<protein>
    <recommendedName>
        <fullName evidence="6">Zn(2)-C6 fungal-type domain-containing protein</fullName>
    </recommendedName>
</protein>
<dbReference type="Proteomes" id="UP000054266">
    <property type="component" value="Unassembled WGS sequence"/>
</dbReference>
<dbReference type="GO" id="GO:0000976">
    <property type="term" value="F:transcription cis-regulatory region binding"/>
    <property type="evidence" value="ECO:0007669"/>
    <property type="project" value="TreeGrafter"/>
</dbReference>
<name>A0A0D2FAE4_9EURO</name>
<evidence type="ECO:0000256" key="5">
    <source>
        <dbReference type="ARBA" id="ARBA00023242"/>
    </source>
</evidence>
<evidence type="ECO:0000259" key="6">
    <source>
        <dbReference type="PROSITE" id="PS50048"/>
    </source>
</evidence>
<dbReference type="GO" id="GO:0008270">
    <property type="term" value="F:zinc ion binding"/>
    <property type="evidence" value="ECO:0007669"/>
    <property type="project" value="InterPro"/>
</dbReference>
<comment type="subcellular location">
    <subcellularLocation>
        <location evidence="1">Nucleus</location>
    </subcellularLocation>
</comment>
<dbReference type="GO" id="GO:0005634">
    <property type="term" value="C:nucleus"/>
    <property type="evidence" value="ECO:0007669"/>
    <property type="project" value="UniProtKB-SubCell"/>
</dbReference>
<dbReference type="SUPFAM" id="SSF57701">
    <property type="entry name" value="Zn2/Cys6 DNA-binding domain"/>
    <property type="match status" value="1"/>
</dbReference>
<dbReference type="AlphaFoldDB" id="A0A0D2FAE4"/>
<evidence type="ECO:0000256" key="4">
    <source>
        <dbReference type="ARBA" id="ARBA00023163"/>
    </source>
</evidence>
<dbReference type="GO" id="GO:0000981">
    <property type="term" value="F:DNA-binding transcription factor activity, RNA polymerase II-specific"/>
    <property type="evidence" value="ECO:0007669"/>
    <property type="project" value="InterPro"/>
</dbReference>
<keyword evidence="4" id="KW-0804">Transcription</keyword>
<evidence type="ECO:0000313" key="8">
    <source>
        <dbReference type="Proteomes" id="UP000054266"/>
    </source>
</evidence>
<dbReference type="STRING" id="5601.A0A0D2FAE4"/>
<feature type="domain" description="Zn(2)-C6 fungal-type" evidence="6">
    <location>
        <begin position="14"/>
        <end position="44"/>
    </location>
</feature>
<dbReference type="InterPro" id="IPR036864">
    <property type="entry name" value="Zn2-C6_fun-type_DNA-bd_sf"/>
</dbReference>
<dbReference type="HOGENOM" id="CLU_031202_0_0_1"/>
<keyword evidence="3" id="KW-0238">DNA-binding</keyword>
<evidence type="ECO:0000256" key="2">
    <source>
        <dbReference type="ARBA" id="ARBA00023015"/>
    </source>
</evidence>
<dbReference type="Pfam" id="PF00172">
    <property type="entry name" value="Zn_clus"/>
    <property type="match status" value="1"/>
</dbReference>
<keyword evidence="2" id="KW-0805">Transcription regulation</keyword>
<sequence length="486" mass="55093">MLRQKRFTNRSRSGCTTCRRRRKKCPGGAPECETCLRLNLQCVWENKRRVTEKDKAQHAGIEEDNFPRHALSSEDTISTGLWQLCSQPPYFDPLDSDRAMLVSYFVHSFVPSNSVIPTTANFYLTVYLPMSFVCPSVAEAIQACAAIHLAKTCLDPDRQKQLVDISKRHQARCHVFLKERITLSGRLQRDVLEACSIILLLVDFEIIHGSDLSLWISQLDCVRKIIHQAGGRTKFCGKSYSASSIYLHFLYYDVRSLIMERVTGKASPRHEVTQDYPVRARGPQDSWMNYLAPGLRSGEKAPKGGSPNGTASIHPYLGIYTDLFLAFQRLRSVKVVYDSDGIIDLQGSRSFFELEHHLLTMRFDEYLREDTGTSSDAPETRLSLVSLAEAYRFSALVLLYRRVRGYEDHVTALASQIISLTKRIPSGSAVENGLPHPLFLAGTEISSDEEIAVCSTKLANIRERVKVMNILLVEQALKQRWRERLN</sequence>
<dbReference type="PROSITE" id="PS00463">
    <property type="entry name" value="ZN2_CY6_FUNGAL_1"/>
    <property type="match status" value="1"/>
</dbReference>
<organism evidence="7 8">
    <name type="scientific">Phialophora macrospora</name>
    <dbReference type="NCBI Taxonomy" id="1851006"/>
    <lineage>
        <taxon>Eukaryota</taxon>
        <taxon>Fungi</taxon>
        <taxon>Dikarya</taxon>
        <taxon>Ascomycota</taxon>
        <taxon>Pezizomycotina</taxon>
        <taxon>Eurotiomycetes</taxon>
        <taxon>Chaetothyriomycetidae</taxon>
        <taxon>Chaetothyriales</taxon>
        <taxon>Herpotrichiellaceae</taxon>
        <taxon>Phialophora</taxon>
    </lineage>
</organism>
<evidence type="ECO:0000313" key="7">
    <source>
        <dbReference type="EMBL" id="KIW64968.1"/>
    </source>
</evidence>
<dbReference type="GO" id="GO:0045944">
    <property type="term" value="P:positive regulation of transcription by RNA polymerase II"/>
    <property type="evidence" value="ECO:0007669"/>
    <property type="project" value="TreeGrafter"/>
</dbReference>
<dbReference type="SMART" id="SM00066">
    <property type="entry name" value="GAL4"/>
    <property type="match status" value="1"/>
</dbReference>
<dbReference type="Pfam" id="PF11951">
    <property type="entry name" value="Fungal_trans_2"/>
    <property type="match status" value="1"/>
</dbReference>
<dbReference type="CDD" id="cd00067">
    <property type="entry name" value="GAL4"/>
    <property type="match status" value="1"/>
</dbReference>
<dbReference type="PANTHER" id="PTHR37534:SF7">
    <property type="entry name" value="TRANSCRIPTIONAL ACTIVATOR PROTEIN UGA3"/>
    <property type="match status" value="1"/>
</dbReference>
<reference evidence="7 8" key="1">
    <citation type="submission" date="2015-01" db="EMBL/GenBank/DDBJ databases">
        <title>The Genome Sequence of Capronia semiimmersa CBS27337.</title>
        <authorList>
            <consortium name="The Broad Institute Genomics Platform"/>
            <person name="Cuomo C."/>
            <person name="de Hoog S."/>
            <person name="Gorbushina A."/>
            <person name="Stielow B."/>
            <person name="Teixiera M."/>
            <person name="Abouelleil A."/>
            <person name="Chapman S.B."/>
            <person name="Priest M."/>
            <person name="Young S.K."/>
            <person name="Wortman J."/>
            <person name="Nusbaum C."/>
            <person name="Birren B."/>
        </authorList>
    </citation>
    <scope>NUCLEOTIDE SEQUENCE [LARGE SCALE GENOMIC DNA]</scope>
    <source>
        <strain evidence="7 8">CBS 27337</strain>
    </source>
</reference>
<evidence type="ECO:0000256" key="3">
    <source>
        <dbReference type="ARBA" id="ARBA00023125"/>
    </source>
</evidence>
<dbReference type="InterPro" id="IPR001138">
    <property type="entry name" value="Zn2Cys6_DnaBD"/>
</dbReference>